<comment type="cofactor">
    <cofactor evidence="1">
        <name>FAD</name>
        <dbReference type="ChEBI" id="CHEBI:57692"/>
    </cofactor>
</comment>
<evidence type="ECO:0000256" key="7">
    <source>
        <dbReference type="ARBA" id="ARBA00022827"/>
    </source>
</evidence>
<dbReference type="Proteomes" id="UP000199648">
    <property type="component" value="Unassembled WGS sequence"/>
</dbReference>
<evidence type="ECO:0000256" key="10">
    <source>
        <dbReference type="ARBA" id="ARBA00023004"/>
    </source>
</evidence>
<dbReference type="OrthoDB" id="9796486at2"/>
<evidence type="ECO:0000256" key="6">
    <source>
        <dbReference type="ARBA" id="ARBA00022723"/>
    </source>
</evidence>
<proteinExistence type="predicted"/>
<feature type="domain" description="FAD-binding FR-type" evidence="14">
    <location>
        <begin position="213"/>
        <end position="311"/>
    </location>
</feature>
<dbReference type="PANTHER" id="PTHR47354:SF8">
    <property type="entry name" value="1,2-PHENYLACETYL-COA EPOXIDASE, SUBUNIT E"/>
    <property type="match status" value="1"/>
</dbReference>
<evidence type="ECO:0000256" key="12">
    <source>
        <dbReference type="ARBA" id="ARBA00023136"/>
    </source>
</evidence>
<keyword evidence="12 13" id="KW-0472">Membrane</keyword>
<dbReference type="InterPro" id="IPR017927">
    <property type="entry name" value="FAD-bd_FR_type"/>
</dbReference>
<evidence type="ECO:0000259" key="14">
    <source>
        <dbReference type="PROSITE" id="PS51384"/>
    </source>
</evidence>
<evidence type="ECO:0000256" key="8">
    <source>
        <dbReference type="ARBA" id="ARBA00022989"/>
    </source>
</evidence>
<feature type="transmembrane region" description="Helical" evidence="13">
    <location>
        <begin position="77"/>
        <end position="95"/>
    </location>
</feature>
<keyword evidence="10" id="KW-0408">Iron</keyword>
<reference evidence="15 16" key="1">
    <citation type="submission" date="2016-10" db="EMBL/GenBank/DDBJ databases">
        <authorList>
            <person name="de Groot N.N."/>
        </authorList>
    </citation>
    <scope>NUCLEOTIDE SEQUENCE [LARGE SCALE GENOMIC DNA]</scope>
    <source>
        <strain evidence="15 16">HLD2</strain>
    </source>
</reference>
<feature type="transmembrane region" description="Helical" evidence="13">
    <location>
        <begin position="134"/>
        <end position="153"/>
    </location>
</feature>
<dbReference type="PANTHER" id="PTHR47354">
    <property type="entry name" value="NADH OXIDOREDUCTASE HCR"/>
    <property type="match status" value="1"/>
</dbReference>
<keyword evidence="7" id="KW-0274">FAD</keyword>
<keyword evidence="4 13" id="KW-0812">Transmembrane</keyword>
<keyword evidence="5" id="KW-0001">2Fe-2S</keyword>
<evidence type="ECO:0000256" key="3">
    <source>
        <dbReference type="ARBA" id="ARBA00022630"/>
    </source>
</evidence>
<dbReference type="EMBL" id="FMWD01000002">
    <property type="protein sequence ID" value="SCZ52811.1"/>
    <property type="molecule type" value="Genomic_DNA"/>
</dbReference>
<evidence type="ECO:0000256" key="1">
    <source>
        <dbReference type="ARBA" id="ARBA00001974"/>
    </source>
</evidence>
<keyword evidence="8 13" id="KW-1133">Transmembrane helix</keyword>
<accession>A0A1G5PUC7</accession>
<dbReference type="RefSeq" id="WP_092992863.1">
    <property type="nucleotide sequence ID" value="NZ_FMWD01000002.1"/>
</dbReference>
<feature type="transmembrane region" description="Helical" evidence="13">
    <location>
        <begin position="317"/>
        <end position="335"/>
    </location>
</feature>
<feature type="transmembrane region" description="Helical" evidence="13">
    <location>
        <begin position="189"/>
        <end position="207"/>
    </location>
</feature>
<evidence type="ECO:0000256" key="11">
    <source>
        <dbReference type="ARBA" id="ARBA00023014"/>
    </source>
</evidence>
<dbReference type="Pfam" id="PF01794">
    <property type="entry name" value="Ferric_reduct"/>
    <property type="match status" value="1"/>
</dbReference>
<evidence type="ECO:0000313" key="16">
    <source>
        <dbReference type="Proteomes" id="UP000199648"/>
    </source>
</evidence>
<dbReference type="CDD" id="cd06198">
    <property type="entry name" value="FNR_like_3"/>
    <property type="match status" value="1"/>
</dbReference>
<evidence type="ECO:0000256" key="5">
    <source>
        <dbReference type="ARBA" id="ARBA00022714"/>
    </source>
</evidence>
<evidence type="ECO:0000256" key="13">
    <source>
        <dbReference type="SAM" id="Phobius"/>
    </source>
</evidence>
<keyword evidence="16" id="KW-1185">Reference proteome</keyword>
<dbReference type="GO" id="GO:0016491">
    <property type="term" value="F:oxidoreductase activity"/>
    <property type="evidence" value="ECO:0007669"/>
    <property type="project" value="UniProtKB-KW"/>
</dbReference>
<keyword evidence="6" id="KW-0479">Metal-binding</keyword>
<dbReference type="InterPro" id="IPR013112">
    <property type="entry name" value="FAD-bd_8"/>
</dbReference>
<evidence type="ECO:0000256" key="9">
    <source>
        <dbReference type="ARBA" id="ARBA00023002"/>
    </source>
</evidence>
<gene>
    <name evidence="15" type="ORF">SAMN03097708_00810</name>
</gene>
<feature type="transmembrane region" description="Helical" evidence="13">
    <location>
        <begin position="33"/>
        <end position="57"/>
    </location>
</feature>
<name>A0A1G5PUC7_9GAMM</name>
<protein>
    <submittedName>
        <fullName evidence="15">Predicted ferric reductase</fullName>
    </submittedName>
</protein>
<dbReference type="InterPro" id="IPR039261">
    <property type="entry name" value="FNR_nucleotide-bd"/>
</dbReference>
<dbReference type="Gene3D" id="3.40.50.80">
    <property type="entry name" value="Nucleotide-binding domain of ferredoxin-NADP reductase (FNR) module"/>
    <property type="match status" value="1"/>
</dbReference>
<comment type="subcellular location">
    <subcellularLocation>
        <location evidence="2">Membrane</location>
        <topology evidence="2">Multi-pass membrane protein</topology>
    </subcellularLocation>
</comment>
<dbReference type="GO" id="GO:0046872">
    <property type="term" value="F:metal ion binding"/>
    <property type="evidence" value="ECO:0007669"/>
    <property type="project" value="UniProtKB-KW"/>
</dbReference>
<dbReference type="Gene3D" id="2.40.30.10">
    <property type="entry name" value="Translation factors"/>
    <property type="match status" value="1"/>
</dbReference>
<dbReference type="PROSITE" id="PS51384">
    <property type="entry name" value="FAD_FR"/>
    <property type="match status" value="1"/>
</dbReference>
<dbReference type="InterPro" id="IPR017938">
    <property type="entry name" value="Riboflavin_synthase-like_b-brl"/>
</dbReference>
<dbReference type="STRING" id="415747.SAMN03097708_00810"/>
<dbReference type="GO" id="GO:0051537">
    <property type="term" value="F:2 iron, 2 sulfur cluster binding"/>
    <property type="evidence" value="ECO:0007669"/>
    <property type="project" value="UniProtKB-KW"/>
</dbReference>
<dbReference type="Pfam" id="PF08022">
    <property type="entry name" value="FAD_binding_8"/>
    <property type="match status" value="1"/>
</dbReference>
<sequence>MRITLASFLAIIALAWGWEILSPGHQAVGSLAWTVYHEGLILTGLWSICLMSLAMILATRPAWLERPLGGMDQIYRLHKWSGILAVGFAAAHWLLEMADDVAETLAGGAGHVDGDELSAFAEPLRDLGEDLGEWVIYVLFALLLITLWKQFSYRLWRPLHRAMPVLYLLVVFHAVVLAPAGYWNQPIGLLLTVLFAGGSVASVLSLTGRIGRKRKVGGSIVSVRNPTPDVVEVQCRLDKQWRGHRSGQFAFVTFDIGEGAHPFTIASADNGDRTVTFDIKALGDYTRQLSRHLSPGSPVQVEGPYGRFDYHRANRRARQIWIAAGIGITPFLAWLESLQGDRATAVAADLHYCVRDRTADPFVERLEALCAGLPEVRLHVHDKQSGRLTAEALATESADAKRAEVWFCGPRGLGEALRGGLHQAWPGNRVRFHQEAFEMR</sequence>
<keyword evidence="9" id="KW-0560">Oxidoreductase</keyword>
<dbReference type="SFLD" id="SFLDG01168">
    <property type="entry name" value="Ferric_reductase_subgroup_(FRE"/>
    <property type="match status" value="1"/>
</dbReference>
<dbReference type="SFLD" id="SFLDS00052">
    <property type="entry name" value="Ferric_Reductase_Domain"/>
    <property type="match status" value="1"/>
</dbReference>
<feature type="transmembrane region" description="Helical" evidence="13">
    <location>
        <begin position="165"/>
        <end position="183"/>
    </location>
</feature>
<evidence type="ECO:0000313" key="15">
    <source>
        <dbReference type="EMBL" id="SCZ52811.1"/>
    </source>
</evidence>
<dbReference type="InterPro" id="IPR013130">
    <property type="entry name" value="Fe3_Rdtase_TM_dom"/>
</dbReference>
<evidence type="ECO:0000256" key="2">
    <source>
        <dbReference type="ARBA" id="ARBA00004141"/>
    </source>
</evidence>
<dbReference type="GO" id="GO:0050660">
    <property type="term" value="F:flavin adenine dinucleotide binding"/>
    <property type="evidence" value="ECO:0007669"/>
    <property type="project" value="TreeGrafter"/>
</dbReference>
<dbReference type="SUPFAM" id="SSF52343">
    <property type="entry name" value="Ferredoxin reductase-like, C-terminal NADP-linked domain"/>
    <property type="match status" value="1"/>
</dbReference>
<dbReference type="AlphaFoldDB" id="A0A1G5PUC7"/>
<organism evidence="15 16">
    <name type="scientific">Thiohalomonas denitrificans</name>
    <dbReference type="NCBI Taxonomy" id="415747"/>
    <lineage>
        <taxon>Bacteria</taxon>
        <taxon>Pseudomonadati</taxon>
        <taxon>Pseudomonadota</taxon>
        <taxon>Gammaproteobacteria</taxon>
        <taxon>Thiohalomonadales</taxon>
        <taxon>Thiohalomonadaceae</taxon>
        <taxon>Thiohalomonas</taxon>
    </lineage>
</organism>
<evidence type="ECO:0000256" key="4">
    <source>
        <dbReference type="ARBA" id="ARBA00022692"/>
    </source>
</evidence>
<keyword evidence="3" id="KW-0285">Flavoprotein</keyword>
<dbReference type="InterPro" id="IPR050415">
    <property type="entry name" value="MRET"/>
</dbReference>
<keyword evidence="11" id="KW-0411">Iron-sulfur</keyword>
<dbReference type="SUPFAM" id="SSF63380">
    <property type="entry name" value="Riboflavin synthase domain-like"/>
    <property type="match status" value="1"/>
</dbReference>
<dbReference type="GO" id="GO:0016020">
    <property type="term" value="C:membrane"/>
    <property type="evidence" value="ECO:0007669"/>
    <property type="project" value="UniProtKB-SubCell"/>
</dbReference>